<dbReference type="GO" id="GO:0007420">
    <property type="term" value="P:brain development"/>
    <property type="evidence" value="ECO:0007669"/>
    <property type="project" value="TreeGrafter"/>
</dbReference>
<comment type="subcellular location">
    <subcellularLocation>
        <location evidence="1">Membrane</location>
        <topology evidence="1">Single-pass membrane protein</topology>
    </subcellularLocation>
</comment>
<dbReference type="GO" id="GO:0004674">
    <property type="term" value="F:protein serine/threonine kinase activity"/>
    <property type="evidence" value="ECO:0007669"/>
    <property type="project" value="UniProtKB-KW"/>
</dbReference>
<dbReference type="Gene3D" id="1.10.510.10">
    <property type="entry name" value="Transferase(Phosphotransferase) domain 1"/>
    <property type="match status" value="1"/>
</dbReference>
<feature type="compositionally biased region" description="Basic and acidic residues" evidence="15">
    <location>
        <begin position="1311"/>
        <end position="1320"/>
    </location>
</feature>
<feature type="binding site" evidence="14">
    <location>
        <position position="166"/>
    </location>
    <ligand>
        <name>ATP</name>
        <dbReference type="ChEBI" id="CHEBI:30616"/>
    </ligand>
</feature>
<dbReference type="InterPro" id="IPR001245">
    <property type="entry name" value="Ser-Thr/Tyr_kinase_cat_dom"/>
</dbReference>
<dbReference type="InterPro" id="IPR008266">
    <property type="entry name" value="Tyr_kinase_AS"/>
</dbReference>
<evidence type="ECO:0000259" key="17">
    <source>
        <dbReference type="PROSITE" id="PS50011"/>
    </source>
</evidence>
<evidence type="ECO:0000313" key="19">
    <source>
        <dbReference type="RefSeq" id="XP_025072704.1"/>
    </source>
</evidence>
<dbReference type="GO" id="GO:0005524">
    <property type="term" value="F:ATP binding"/>
    <property type="evidence" value="ECO:0007669"/>
    <property type="project" value="UniProtKB-UniRule"/>
</dbReference>
<keyword evidence="5" id="KW-0808">Transferase</keyword>
<evidence type="ECO:0000256" key="11">
    <source>
        <dbReference type="ARBA" id="ARBA00023136"/>
    </source>
</evidence>
<evidence type="ECO:0000256" key="1">
    <source>
        <dbReference type="ARBA" id="ARBA00004167"/>
    </source>
</evidence>
<dbReference type="Proteomes" id="UP000189705">
    <property type="component" value="Unplaced"/>
</dbReference>
<feature type="region of interest" description="Disordered" evidence="15">
    <location>
        <begin position="1636"/>
        <end position="1656"/>
    </location>
</feature>
<proteinExistence type="predicted"/>
<accession>A0A3Q0HL72</accession>
<evidence type="ECO:0000313" key="18">
    <source>
        <dbReference type="Proteomes" id="UP000189705"/>
    </source>
</evidence>
<dbReference type="GO" id="GO:0005737">
    <property type="term" value="C:cytoplasm"/>
    <property type="evidence" value="ECO:0007669"/>
    <property type="project" value="UniProtKB-ARBA"/>
</dbReference>
<feature type="compositionally biased region" description="Acidic residues" evidence="15">
    <location>
        <begin position="1430"/>
        <end position="1445"/>
    </location>
</feature>
<feature type="compositionally biased region" description="Low complexity" evidence="15">
    <location>
        <begin position="1274"/>
        <end position="1291"/>
    </location>
</feature>
<dbReference type="GO" id="GO:0012505">
    <property type="term" value="C:endomembrane system"/>
    <property type="evidence" value="ECO:0007669"/>
    <property type="project" value="UniProtKB-ARBA"/>
</dbReference>
<dbReference type="Gene3D" id="3.30.200.20">
    <property type="entry name" value="Phosphorylase Kinase, domain 1"/>
    <property type="match status" value="1"/>
</dbReference>
<feature type="compositionally biased region" description="Polar residues" evidence="15">
    <location>
        <begin position="1410"/>
        <end position="1425"/>
    </location>
</feature>
<feature type="domain" description="Protein kinase" evidence="17">
    <location>
        <begin position="135"/>
        <end position="405"/>
    </location>
</feature>
<evidence type="ECO:0000256" key="9">
    <source>
        <dbReference type="ARBA" id="ARBA00022840"/>
    </source>
</evidence>
<feature type="compositionally biased region" description="Basic and acidic residues" evidence="15">
    <location>
        <begin position="1137"/>
        <end position="1148"/>
    </location>
</feature>
<dbReference type="InterPro" id="IPR000719">
    <property type="entry name" value="Prot_kinase_dom"/>
</dbReference>
<evidence type="ECO:0000256" key="8">
    <source>
        <dbReference type="ARBA" id="ARBA00022777"/>
    </source>
</evidence>
<evidence type="ECO:0000256" key="16">
    <source>
        <dbReference type="SAM" id="Phobius"/>
    </source>
</evidence>
<feature type="compositionally biased region" description="Basic and acidic residues" evidence="15">
    <location>
        <begin position="622"/>
        <end position="631"/>
    </location>
</feature>
<dbReference type="InParanoid" id="A0A3Q0HL72"/>
<feature type="compositionally biased region" description="Low complexity" evidence="15">
    <location>
        <begin position="763"/>
        <end position="774"/>
    </location>
</feature>
<dbReference type="InterPro" id="IPR017441">
    <property type="entry name" value="Protein_kinase_ATP_BS"/>
</dbReference>
<evidence type="ECO:0000256" key="13">
    <source>
        <dbReference type="ARBA" id="ARBA00048679"/>
    </source>
</evidence>
<comment type="catalytic activity">
    <reaction evidence="12">
        <text>L-threonyl-[protein] + ATP = O-phospho-L-threonyl-[protein] + ADP + H(+)</text>
        <dbReference type="Rhea" id="RHEA:46608"/>
        <dbReference type="Rhea" id="RHEA-COMP:11060"/>
        <dbReference type="Rhea" id="RHEA-COMP:11605"/>
        <dbReference type="ChEBI" id="CHEBI:15378"/>
        <dbReference type="ChEBI" id="CHEBI:30013"/>
        <dbReference type="ChEBI" id="CHEBI:30616"/>
        <dbReference type="ChEBI" id="CHEBI:61977"/>
        <dbReference type="ChEBI" id="CHEBI:456216"/>
        <dbReference type="EC" id="2.7.11.1"/>
    </reaction>
</comment>
<feature type="region of interest" description="Disordered" evidence="15">
    <location>
        <begin position="856"/>
        <end position="953"/>
    </location>
</feature>
<feature type="compositionally biased region" description="Low complexity" evidence="15">
    <location>
        <begin position="1551"/>
        <end position="1569"/>
    </location>
</feature>
<comment type="catalytic activity">
    <reaction evidence="13">
        <text>L-seryl-[protein] + ATP = O-phospho-L-seryl-[protein] + ADP + H(+)</text>
        <dbReference type="Rhea" id="RHEA:17989"/>
        <dbReference type="Rhea" id="RHEA-COMP:9863"/>
        <dbReference type="Rhea" id="RHEA-COMP:11604"/>
        <dbReference type="ChEBI" id="CHEBI:15378"/>
        <dbReference type="ChEBI" id="CHEBI:29999"/>
        <dbReference type="ChEBI" id="CHEBI:30616"/>
        <dbReference type="ChEBI" id="CHEBI:83421"/>
        <dbReference type="ChEBI" id="CHEBI:456216"/>
        <dbReference type="EC" id="2.7.11.1"/>
    </reaction>
</comment>
<evidence type="ECO:0000256" key="15">
    <source>
        <dbReference type="SAM" id="MobiDB-lite"/>
    </source>
</evidence>
<keyword evidence="7 14" id="KW-0547">Nucleotide-binding</keyword>
<dbReference type="CTD" id="9625"/>
<dbReference type="InterPro" id="IPR042817">
    <property type="entry name" value="LMTK1_c"/>
</dbReference>
<keyword evidence="11 16" id="KW-0472">Membrane</keyword>
<dbReference type="GO" id="GO:0004713">
    <property type="term" value="F:protein tyrosine kinase activity"/>
    <property type="evidence" value="ECO:0007669"/>
    <property type="project" value="InterPro"/>
</dbReference>
<evidence type="ECO:0000256" key="4">
    <source>
        <dbReference type="ARBA" id="ARBA00022553"/>
    </source>
</evidence>
<reference evidence="19" key="1">
    <citation type="submission" date="2025-08" db="UniProtKB">
        <authorList>
            <consortium name="RefSeq"/>
        </authorList>
    </citation>
    <scope>IDENTIFICATION</scope>
</reference>
<feature type="region of interest" description="Disordered" evidence="15">
    <location>
        <begin position="753"/>
        <end position="778"/>
    </location>
</feature>
<dbReference type="FunFam" id="1.10.510.10:FF:000347">
    <property type="entry name" value="Apoptosis associated tyrosine kinase"/>
    <property type="match status" value="1"/>
</dbReference>
<feature type="region of interest" description="Disordered" evidence="15">
    <location>
        <begin position="808"/>
        <end position="829"/>
    </location>
</feature>
<evidence type="ECO:0000256" key="14">
    <source>
        <dbReference type="PROSITE-ProRule" id="PRU10141"/>
    </source>
</evidence>
<feature type="region of interest" description="Disordered" evidence="15">
    <location>
        <begin position="993"/>
        <end position="1060"/>
    </location>
</feature>
<keyword evidence="3" id="KW-0723">Serine/threonine-protein kinase</keyword>
<evidence type="ECO:0000256" key="6">
    <source>
        <dbReference type="ARBA" id="ARBA00022692"/>
    </source>
</evidence>
<dbReference type="Pfam" id="PF07714">
    <property type="entry name" value="PK_Tyr_Ser-Thr"/>
    <property type="match status" value="1"/>
</dbReference>
<dbReference type="GeneID" id="102371083"/>
<gene>
    <name evidence="19" type="primary">AATK</name>
</gene>
<dbReference type="FunFam" id="3.30.200.20:FF:000275">
    <property type="entry name" value="Apoptosis associated tyrosine kinase"/>
    <property type="match status" value="1"/>
</dbReference>
<dbReference type="SUPFAM" id="SSF56112">
    <property type="entry name" value="Protein kinase-like (PK-like)"/>
    <property type="match status" value="1"/>
</dbReference>
<keyword evidence="9 14" id="KW-0067">ATP-binding</keyword>
<keyword evidence="10 16" id="KW-1133">Transmembrane helix</keyword>
<dbReference type="KEGG" id="asn:102371083"/>
<dbReference type="PRINTS" id="PR00109">
    <property type="entry name" value="TYRKINASE"/>
</dbReference>
<dbReference type="RefSeq" id="XP_025072704.1">
    <property type="nucleotide sequence ID" value="XM_025216919.1"/>
</dbReference>
<feature type="region of interest" description="Disordered" evidence="15">
    <location>
        <begin position="622"/>
        <end position="655"/>
    </location>
</feature>
<feature type="compositionally biased region" description="Low complexity" evidence="15">
    <location>
        <begin position="859"/>
        <end position="871"/>
    </location>
</feature>
<evidence type="ECO:0000256" key="3">
    <source>
        <dbReference type="ARBA" id="ARBA00022527"/>
    </source>
</evidence>
<dbReference type="STRING" id="38654.A0A3Q0HL72"/>
<name>A0A3Q0HL72_ALLSI</name>
<keyword evidence="4" id="KW-0597">Phosphoprotein</keyword>
<dbReference type="PANTHER" id="PTHR24417">
    <property type="entry name" value="SERINE/THREONINE-PROTEIN KINASE LMTK1"/>
    <property type="match status" value="1"/>
</dbReference>
<sequence>MSAKPMQSLATFMTDTCKRLPSRVPAWATDSTPLSELSWSSSLAVVAVSFSGLFTFIFLMLACLCCKKGDVGFKEFENAEGDDYGAEFSAQGSPAVQNGPEVYILPLTEVSLPMSKQPGRSVQLLKSADLGRHSLLYLKEIGHGWFGKVFLGEVNSGISSTQVVVKELKASASVQDQMQFLEEAQPYRALQHTNLLQCLAQCAEVTPYLLVMEFCPLGDLKGYLRSCRGADSMTPDPLTLQRMACEVACGILHLHKNNYVHSDLALRNCLLTADLTVKIGDYGLSHCKYKDDYFVTADQLWVPLRWIAPELIDEVHGNLLIVDQTKASNIWSLGVTIWELFELGSQPYHHYSDRQVLTYAIKEQQLKLPKPQLKLSLSERWYEVMQFCWLQPEQRPTAEEVHLLLSYLCAKGATEVEEEFEKRWNSMKPNSSSSASHHGAEVSSFPLLEQFSADGFHSDGDDILTVMETSHGLNFEYKWEHTKAEHFQAPAGALSPSSAAQYQDLYYPATSVGRLSLGVSPSCYECKQQGCQSLHTPGVVPILAAHSPSLSNEYYIRIEGPAEGGPELDYTMCSYSPDYEGGSPDKAPCWQAPGDAGGGMYDSDNSPTISLSMEPLLGHAPRSESSWEHAEYYPPASHGKERRYYEPSPSDGTDQYLLEEPPETASKVWPVPGFCKSIFQDPLGVSPSVNCAYSPRSYEEPDLAGKRLDYPGQSAAGGTPGSRLDCVTLELGEESPCGSPGRRSQQAGDFLEEGSPVAQHWTSNSSANNNSSNCAPPPCEPPANDSWCYRHMITFRGLMAEPLGSVPRDEAELEDSPPERRSPLLRGFRRALRDQPLAKDGGFRPDPVERVALATMEDSSATSSSSSSPSPHCLDRESNDSRAFGHSEATALAGVPGAPRALGAELPADPAAGAGAQTCAYDASAAPRPAEREEGSRRAQTPQPRGMELPGLVDSGLAEVGALLQLAESPAGPAEAASLALGVGEWTVAPAQAAGEPCSDCAHVPSEASEASSQAPRDVTVESGKSLTSDLDRTPDKTFSSASFPDMDEGSDEDTTELTSGIFTDFSSDYVERADMAPSFKSLQKQVGTPDSLDSLDIPSTASSCEVFSPTAYVPSSQPKALDSGYDTENNESPEFVLKEPHEPREPETFAPLGKPPAGEGDDAASEMRLSSSFSTELHGLSEKNPYRDSAYFSDYDAEAERYPKEDEDSDGSEGQEEERGCSQLDSENVGRAASQSSTGEETSHPCDTPESVQGPAGVAEASTEVEAPDGDVAAAKGALGSGASPLLPAPMVDAAAEAEDRVSGPELDSDGSREADGSERPLAPSLPAGPVPSKVFFLSPVVMSPEDAAPPSPGVGSHVPEVATERARDPEAGAGPVVVPGSDPGEQEQVLEGEAREKCPSTAPAEDASPTQAPQLSLDLSTLQPPREPEEEEEDTEDSDESDEELRCYNIQEQSEESEDEPAAVPIVVAESHSARNLRSLLKMPGLLPETFCDDLERKKKAVSFYDDVTVYLFDQESPTRDLGDPTFPEAAESSPQPVQNDGSGPPSPADRANASDDSSDGNASEESGGFEWDDDFPLMPVKSSLMSSLTVTAVVPDPAVTPLPVLVPVQKQALPIQLSRFTVSPAPVSRFSITHVSDSDMESIGGSSEDGDRE</sequence>
<evidence type="ECO:0000256" key="5">
    <source>
        <dbReference type="ARBA" id="ARBA00022679"/>
    </source>
</evidence>
<keyword evidence="8 19" id="KW-0418">Kinase</keyword>
<keyword evidence="18" id="KW-1185">Reference proteome</keyword>
<feature type="compositionally biased region" description="Acidic residues" evidence="15">
    <location>
        <begin position="1046"/>
        <end position="1056"/>
    </location>
</feature>
<evidence type="ECO:0000256" key="7">
    <source>
        <dbReference type="ARBA" id="ARBA00022741"/>
    </source>
</evidence>
<feature type="region of interest" description="Disordered" evidence="15">
    <location>
        <begin position="1515"/>
        <end position="1577"/>
    </location>
</feature>
<evidence type="ECO:0000256" key="12">
    <source>
        <dbReference type="ARBA" id="ARBA00047899"/>
    </source>
</evidence>
<feature type="transmembrane region" description="Helical" evidence="16">
    <location>
        <begin position="43"/>
        <end position="62"/>
    </location>
</feature>
<evidence type="ECO:0000256" key="10">
    <source>
        <dbReference type="ARBA" id="ARBA00022989"/>
    </source>
</evidence>
<feature type="compositionally biased region" description="Basic and acidic residues" evidence="15">
    <location>
        <begin position="873"/>
        <end position="885"/>
    </location>
</feature>
<keyword evidence="6 16" id="KW-0812">Transmembrane</keyword>
<dbReference type="GO" id="GO:0016020">
    <property type="term" value="C:membrane"/>
    <property type="evidence" value="ECO:0007669"/>
    <property type="project" value="UniProtKB-SubCell"/>
</dbReference>
<dbReference type="PROSITE" id="PS00107">
    <property type="entry name" value="PROTEIN_KINASE_ATP"/>
    <property type="match status" value="1"/>
</dbReference>
<protein>
    <recommendedName>
        <fullName evidence="2">non-specific serine/threonine protein kinase</fullName>
        <ecNumber evidence="2">2.7.11.1</ecNumber>
    </recommendedName>
</protein>
<feature type="compositionally biased region" description="Polar residues" evidence="15">
    <location>
        <begin position="1535"/>
        <end position="1544"/>
    </location>
</feature>
<evidence type="ECO:0000256" key="2">
    <source>
        <dbReference type="ARBA" id="ARBA00012513"/>
    </source>
</evidence>
<dbReference type="PANTHER" id="PTHR24417:SF0">
    <property type="entry name" value="SERINE_THREONINE-PROTEIN KINASE LMTK1"/>
    <property type="match status" value="1"/>
</dbReference>
<feature type="compositionally biased region" description="Acidic residues" evidence="15">
    <location>
        <begin position="1206"/>
        <end position="1217"/>
    </location>
</feature>
<dbReference type="PROSITE" id="PS00109">
    <property type="entry name" value="PROTEIN_KINASE_TYR"/>
    <property type="match status" value="1"/>
</dbReference>
<dbReference type="EC" id="2.7.11.1" evidence="2"/>
<feature type="region of interest" description="Disordered" evidence="15">
    <location>
        <begin position="1081"/>
        <end position="1466"/>
    </location>
</feature>
<dbReference type="InterPro" id="IPR011009">
    <property type="entry name" value="Kinase-like_dom_sf"/>
</dbReference>
<dbReference type="CDD" id="cd05087">
    <property type="entry name" value="PTKc_Aatyk1"/>
    <property type="match status" value="1"/>
</dbReference>
<dbReference type="PROSITE" id="PS50011">
    <property type="entry name" value="PROTEIN_KINASE_DOM"/>
    <property type="match status" value="1"/>
</dbReference>
<organism evidence="18 19">
    <name type="scientific">Alligator sinensis</name>
    <name type="common">Chinese alligator</name>
    <dbReference type="NCBI Taxonomy" id="38654"/>
    <lineage>
        <taxon>Eukaryota</taxon>
        <taxon>Metazoa</taxon>
        <taxon>Chordata</taxon>
        <taxon>Craniata</taxon>
        <taxon>Vertebrata</taxon>
        <taxon>Euteleostomi</taxon>
        <taxon>Archelosauria</taxon>
        <taxon>Archosauria</taxon>
        <taxon>Crocodylia</taxon>
        <taxon>Alligatoridae</taxon>
        <taxon>Alligatorinae</taxon>
        <taxon>Alligator</taxon>
    </lineage>
</organism>